<keyword evidence="1" id="KW-0560">Oxidoreductase</keyword>
<dbReference type="PANTHER" id="PTHR43353:SF5">
    <property type="entry name" value="SUCCINATE-SEMIALDEHYDE DEHYDROGENASE, MITOCHONDRIAL"/>
    <property type="match status" value="1"/>
</dbReference>
<reference evidence="3" key="2">
    <citation type="journal article" date="2014" name="ISME J.">
        <title>Microbial stratification in low pH oxic and suboxic macroscopic growths along an acid mine drainage.</title>
        <authorList>
            <person name="Mendez-Garcia C."/>
            <person name="Mesa V."/>
            <person name="Sprenger R.R."/>
            <person name="Richter M."/>
            <person name="Diez M.S."/>
            <person name="Solano J."/>
            <person name="Bargiela R."/>
            <person name="Golyshina O.V."/>
            <person name="Manteca A."/>
            <person name="Ramos J.L."/>
            <person name="Gallego J.R."/>
            <person name="Llorente I."/>
            <person name="Martins Dos Santos V.A."/>
            <person name="Jensen O.N."/>
            <person name="Pelaez A.I."/>
            <person name="Sanchez J."/>
            <person name="Ferrer M."/>
        </authorList>
    </citation>
    <scope>NUCLEOTIDE SEQUENCE</scope>
</reference>
<organism evidence="3">
    <name type="scientific">mine drainage metagenome</name>
    <dbReference type="NCBI Taxonomy" id="410659"/>
    <lineage>
        <taxon>unclassified sequences</taxon>
        <taxon>metagenomes</taxon>
        <taxon>ecological metagenomes</taxon>
    </lineage>
</organism>
<dbReference type="InterPro" id="IPR016161">
    <property type="entry name" value="Ald_DH/histidinol_DH"/>
</dbReference>
<evidence type="ECO:0000256" key="1">
    <source>
        <dbReference type="ARBA" id="ARBA00023002"/>
    </source>
</evidence>
<dbReference type="InterPro" id="IPR050740">
    <property type="entry name" value="Aldehyde_DH_Superfamily"/>
</dbReference>
<dbReference type="AlphaFoldDB" id="T1AIH1"/>
<evidence type="ECO:0000313" key="3">
    <source>
        <dbReference type="EMBL" id="EQD41795.1"/>
    </source>
</evidence>
<dbReference type="PANTHER" id="PTHR43353">
    <property type="entry name" value="SUCCINATE-SEMIALDEHYDE DEHYDROGENASE, MITOCHONDRIAL"/>
    <property type="match status" value="1"/>
</dbReference>
<dbReference type="EMBL" id="AUZY01009516">
    <property type="protein sequence ID" value="EQD41795.1"/>
    <property type="molecule type" value="Genomic_DNA"/>
</dbReference>
<dbReference type="Gene3D" id="3.40.605.10">
    <property type="entry name" value="Aldehyde Dehydrogenase, Chain A, domain 1"/>
    <property type="match status" value="1"/>
</dbReference>
<dbReference type="GO" id="GO:0004777">
    <property type="term" value="F:succinate-semialdehyde dehydrogenase (NAD+) activity"/>
    <property type="evidence" value="ECO:0007669"/>
    <property type="project" value="TreeGrafter"/>
</dbReference>
<name>T1AIH1_9ZZZZ</name>
<dbReference type="InterPro" id="IPR015590">
    <property type="entry name" value="Aldehyde_DH_dom"/>
</dbReference>
<dbReference type="Pfam" id="PF00171">
    <property type="entry name" value="Aldedh"/>
    <property type="match status" value="1"/>
</dbReference>
<protein>
    <submittedName>
        <fullName evidence="3">Succinate-semialdehyde dehydrogenase</fullName>
    </submittedName>
</protein>
<reference evidence="3" key="1">
    <citation type="submission" date="2013-08" db="EMBL/GenBank/DDBJ databases">
        <authorList>
            <person name="Mendez C."/>
            <person name="Richter M."/>
            <person name="Ferrer M."/>
            <person name="Sanchez J."/>
        </authorList>
    </citation>
    <scope>NUCLEOTIDE SEQUENCE</scope>
</reference>
<feature type="non-terminal residue" evidence="3">
    <location>
        <position position="1"/>
    </location>
</feature>
<dbReference type="SUPFAM" id="SSF53720">
    <property type="entry name" value="ALDH-like"/>
    <property type="match status" value="1"/>
</dbReference>
<evidence type="ECO:0000259" key="2">
    <source>
        <dbReference type="Pfam" id="PF00171"/>
    </source>
</evidence>
<dbReference type="FunFam" id="3.40.605.10:FF:000063">
    <property type="entry name" value="Succinate-semialdehyde dehydrogenase, mitochondrial"/>
    <property type="match status" value="1"/>
</dbReference>
<accession>T1AIH1</accession>
<dbReference type="InterPro" id="IPR016162">
    <property type="entry name" value="Ald_DH_N"/>
</dbReference>
<comment type="caution">
    <text evidence="3">The sequence shown here is derived from an EMBL/GenBank/DDBJ whole genome shotgun (WGS) entry which is preliminary data.</text>
</comment>
<feature type="non-terminal residue" evidence="3">
    <location>
        <position position="159"/>
    </location>
</feature>
<dbReference type="GO" id="GO:0009450">
    <property type="term" value="P:gamma-aminobutyric acid catabolic process"/>
    <property type="evidence" value="ECO:0007669"/>
    <property type="project" value="TreeGrafter"/>
</dbReference>
<proteinExistence type="predicted"/>
<sequence>AVEDPANGDVFAQVSDAADPEVRAALDGAHNAFAAWRDAGAYARAAVLRRWFEAMTRDRENLARLMTLENGKPLRESYAEADYAASFVEWFSEEAKRAYGRTVPATRPEKRIVVLRQPVGVVAAITPWNFPAAMITRKVGPGDCGRLHRRAEAGAGDSA</sequence>
<feature type="domain" description="Aldehyde dehydrogenase" evidence="2">
    <location>
        <begin position="2"/>
        <end position="141"/>
    </location>
</feature>
<gene>
    <name evidence="3" type="ORF">B1B_14372</name>
</gene>